<gene>
    <name evidence="1" type="ordered locus">sll1764</name>
</gene>
<dbReference type="PIR" id="S77128">
    <property type="entry name" value="S77128"/>
</dbReference>
<protein>
    <submittedName>
        <fullName evidence="1">Sll1764 protein</fullName>
    </submittedName>
</protein>
<dbReference type="EnsemblBacteria" id="BAA17686">
    <property type="protein sequence ID" value="BAA17686"/>
    <property type="gene ID" value="BAA17686"/>
</dbReference>
<evidence type="ECO:0000313" key="1">
    <source>
        <dbReference type="EMBL" id="BAA17686.1"/>
    </source>
</evidence>
<organism evidence="1 2">
    <name type="scientific">Synechocystis sp. (strain ATCC 27184 / PCC 6803 / Kazusa)</name>
    <dbReference type="NCBI Taxonomy" id="1111708"/>
    <lineage>
        <taxon>Bacteria</taxon>
        <taxon>Bacillati</taxon>
        <taxon>Cyanobacteriota</taxon>
        <taxon>Cyanophyceae</taxon>
        <taxon>Synechococcales</taxon>
        <taxon>Merismopediaceae</taxon>
        <taxon>Synechocystis</taxon>
    </lineage>
</organism>
<reference evidence="1 2" key="2">
    <citation type="journal article" date="1996" name="DNA Res.">
        <title>Sequence analysis of the genome of the unicellular cyanobacterium Synechocystis sp. strain PCC6803. II. Sequence determination of the entire genome and assignment of potential protein-coding regions.</title>
        <authorList>
            <person name="Kaneko T."/>
            <person name="Sato S."/>
            <person name="Kotani H."/>
            <person name="Tanaka A."/>
            <person name="Asamizu E."/>
            <person name="Nakamura Y."/>
            <person name="Miyajima N."/>
            <person name="Hirosawa M."/>
            <person name="Sugiura M."/>
            <person name="Sasamoto S."/>
            <person name="Kimura T."/>
            <person name="Hosouchi T."/>
            <person name="Matsuno A."/>
            <person name="Muraki A."/>
            <person name="Nakazaki N."/>
            <person name="Naruo K."/>
            <person name="Okumura S."/>
            <person name="Shimpo S."/>
            <person name="Takeuchi C."/>
            <person name="Wada T."/>
            <person name="Watanabe A."/>
            <person name="Yamada M."/>
            <person name="Yasuda M."/>
            <person name="Tabata S."/>
        </authorList>
    </citation>
    <scope>NUCLEOTIDE SEQUENCE [LARGE SCALE GENOMIC DNA]</scope>
    <source>
        <strain evidence="2">ATCC 27184 / PCC 6803 / Kazusa</strain>
    </source>
</reference>
<dbReference type="KEGG" id="syn:sll1764"/>
<proteinExistence type="predicted"/>
<dbReference type="InterPro" id="IPR026356">
    <property type="entry name" value="GrrA/OscA1_RiPP"/>
</dbReference>
<accession>P73641</accession>
<dbReference type="PaxDb" id="1148-1652767"/>
<dbReference type="InParanoid" id="P73641"/>
<sequence length="144" mass="14296">MAINNRSSWTAFVIALTAIGTVAEPGNALATNSQNALSTRLNNISSALQQRANQMSPEETPINRANLQAGFANGGGGGGFGNARRGGWGDGAGGGGFANVGRGGWADGSGGGGFANVNNPWGNGWGDGGGFVNRGGGGGFVNRW</sequence>
<evidence type="ECO:0000313" key="2">
    <source>
        <dbReference type="Proteomes" id="UP000001425"/>
    </source>
</evidence>
<keyword evidence="2" id="KW-1185">Reference proteome</keyword>
<dbReference type="NCBIfam" id="TIGR04260">
    <property type="entry name" value="Cyano_gly_rpt"/>
    <property type="match status" value="1"/>
</dbReference>
<dbReference type="STRING" id="1148.gene:10498553"/>
<reference evidence="1 2" key="1">
    <citation type="journal article" date="1995" name="DNA Res.">
        <title>Sequence analysis of the genome of the unicellular cyanobacterium Synechocystis sp. strain PCC6803. I. Sequence features in the 1 Mb region from map positions 64% to 92% of the genome.</title>
        <authorList>
            <person name="Kaneko T."/>
            <person name="Tanaka A."/>
            <person name="Sato S."/>
            <person name="Kotani H."/>
            <person name="Sazuka T."/>
            <person name="Miyajima N."/>
            <person name="Sugiura M."/>
            <person name="Tabata S."/>
        </authorList>
    </citation>
    <scope>NUCLEOTIDE SEQUENCE [LARGE SCALE GENOMIC DNA]</scope>
    <source>
        <strain evidence="2">ATCC 27184 / PCC 6803 / Kazusa</strain>
    </source>
</reference>
<dbReference type="eggNOG" id="ENOG5032N27">
    <property type="taxonomic scope" value="Bacteria"/>
</dbReference>
<dbReference type="Proteomes" id="UP000001425">
    <property type="component" value="Chromosome"/>
</dbReference>
<dbReference type="AlphaFoldDB" id="P73641"/>
<dbReference type="EMBL" id="BA000022">
    <property type="protein sequence ID" value="BAA17686.1"/>
    <property type="molecule type" value="Genomic_DNA"/>
</dbReference>
<name>P73641_SYNY3</name>